<evidence type="ECO:0000256" key="1">
    <source>
        <dbReference type="SAM" id="MobiDB-lite"/>
    </source>
</evidence>
<feature type="region of interest" description="Disordered" evidence="1">
    <location>
        <begin position="23"/>
        <end position="139"/>
    </location>
</feature>
<feature type="compositionally biased region" description="Basic and acidic residues" evidence="1">
    <location>
        <begin position="105"/>
        <end position="124"/>
    </location>
</feature>
<name>A0A9W6REZ4_9ACTN</name>
<gene>
    <name evidence="2" type="ORF">Airi01_028810</name>
</gene>
<feature type="compositionally biased region" description="Polar residues" evidence="1">
    <location>
        <begin position="129"/>
        <end position="139"/>
    </location>
</feature>
<dbReference type="EMBL" id="BSTJ01000003">
    <property type="protein sequence ID" value="GLY74614.1"/>
    <property type="molecule type" value="Genomic_DNA"/>
</dbReference>
<dbReference type="Proteomes" id="UP001165135">
    <property type="component" value="Unassembled WGS sequence"/>
</dbReference>
<sequence length="139" mass="15625">METQALILNSTGVGSTLQLSERRCQRLTHPGAQRNPPGKGEVGDHRQYVNREREARRRHGTTETAPLDEDDSGDRRPDDHQGRRHTAPLSEHGKERLLPDPLNDGADKAGDGRHQLRRGQDQEYARAATCQSRRQVGIH</sequence>
<dbReference type="AlphaFoldDB" id="A0A9W6REZ4"/>
<evidence type="ECO:0000313" key="3">
    <source>
        <dbReference type="Proteomes" id="UP001165135"/>
    </source>
</evidence>
<organism evidence="2 3">
    <name type="scientific">Actinoallomurus iriomotensis</name>
    <dbReference type="NCBI Taxonomy" id="478107"/>
    <lineage>
        <taxon>Bacteria</taxon>
        <taxon>Bacillati</taxon>
        <taxon>Actinomycetota</taxon>
        <taxon>Actinomycetes</taxon>
        <taxon>Streptosporangiales</taxon>
        <taxon>Thermomonosporaceae</taxon>
        <taxon>Actinoallomurus</taxon>
    </lineage>
</organism>
<reference evidence="2" key="1">
    <citation type="submission" date="2023-03" db="EMBL/GenBank/DDBJ databases">
        <title>Actinoallomurus iriomotensis NBRC 103681.</title>
        <authorList>
            <person name="Ichikawa N."/>
            <person name="Sato H."/>
            <person name="Tonouchi N."/>
        </authorList>
    </citation>
    <scope>NUCLEOTIDE SEQUENCE</scope>
    <source>
        <strain evidence="2">NBRC 103681</strain>
    </source>
</reference>
<protein>
    <submittedName>
        <fullName evidence="2">Uncharacterized protein</fullName>
    </submittedName>
</protein>
<feature type="compositionally biased region" description="Basic and acidic residues" evidence="1">
    <location>
        <begin position="41"/>
        <end position="55"/>
    </location>
</feature>
<accession>A0A9W6REZ4</accession>
<evidence type="ECO:0000313" key="2">
    <source>
        <dbReference type="EMBL" id="GLY74614.1"/>
    </source>
</evidence>
<proteinExistence type="predicted"/>
<comment type="caution">
    <text evidence="2">The sequence shown here is derived from an EMBL/GenBank/DDBJ whole genome shotgun (WGS) entry which is preliminary data.</text>
</comment>